<feature type="transmembrane region" description="Helical" evidence="2">
    <location>
        <begin position="454"/>
        <end position="473"/>
    </location>
</feature>
<organism evidence="3 4">
    <name type="scientific">Paenibacillus pini JCM 16418</name>
    <dbReference type="NCBI Taxonomy" id="1236976"/>
    <lineage>
        <taxon>Bacteria</taxon>
        <taxon>Bacillati</taxon>
        <taxon>Bacillota</taxon>
        <taxon>Bacilli</taxon>
        <taxon>Bacillales</taxon>
        <taxon>Paenibacillaceae</taxon>
        <taxon>Paenibacillus</taxon>
    </lineage>
</organism>
<feature type="transmembrane region" description="Helical" evidence="2">
    <location>
        <begin position="173"/>
        <end position="196"/>
    </location>
</feature>
<feature type="transmembrane region" description="Helical" evidence="2">
    <location>
        <begin position="430"/>
        <end position="448"/>
    </location>
</feature>
<dbReference type="InterPro" id="IPR019286">
    <property type="entry name" value="DUF2339_TM"/>
</dbReference>
<feature type="compositionally biased region" description="Polar residues" evidence="1">
    <location>
        <begin position="41"/>
        <end position="56"/>
    </location>
</feature>
<comment type="caution">
    <text evidence="3">The sequence shown here is derived from an EMBL/GenBank/DDBJ whole genome shotgun (WGS) entry which is preliminary data.</text>
</comment>
<evidence type="ECO:0008006" key="5">
    <source>
        <dbReference type="Google" id="ProtNLM"/>
    </source>
</evidence>
<feature type="transmembrane region" description="Helical" evidence="2">
    <location>
        <begin position="300"/>
        <end position="319"/>
    </location>
</feature>
<dbReference type="eggNOG" id="COG5373">
    <property type="taxonomic scope" value="Bacteria"/>
</dbReference>
<evidence type="ECO:0000313" key="4">
    <source>
        <dbReference type="Proteomes" id="UP000019364"/>
    </source>
</evidence>
<feature type="transmembrane region" description="Helical" evidence="2">
    <location>
        <begin position="354"/>
        <end position="376"/>
    </location>
</feature>
<keyword evidence="4" id="KW-1185">Reference proteome</keyword>
<evidence type="ECO:0000256" key="1">
    <source>
        <dbReference type="SAM" id="MobiDB-lite"/>
    </source>
</evidence>
<reference evidence="3 4" key="1">
    <citation type="journal article" date="2014" name="Genome Announc.">
        <title>Draft Genome Sequence of Paenibacillus pini JCM 16418T, Isolated from the Rhizosphere of Pine Tree.</title>
        <authorList>
            <person name="Yuki M."/>
            <person name="Oshima K."/>
            <person name="Suda W."/>
            <person name="Oshida Y."/>
            <person name="Kitamura K."/>
            <person name="Iida Y."/>
            <person name="Hattori M."/>
            <person name="Ohkuma M."/>
        </authorList>
    </citation>
    <scope>NUCLEOTIDE SEQUENCE [LARGE SCALE GENOMIC DNA]</scope>
    <source>
        <strain evidence="3 4">JCM 16418</strain>
    </source>
</reference>
<dbReference type="STRING" id="1236976.JCM16418_2640"/>
<feature type="transmembrane region" description="Helical" evidence="2">
    <location>
        <begin position="546"/>
        <end position="564"/>
    </location>
</feature>
<evidence type="ECO:0000256" key="2">
    <source>
        <dbReference type="SAM" id="Phobius"/>
    </source>
</evidence>
<keyword evidence="2" id="KW-0812">Transmembrane</keyword>
<dbReference type="Pfam" id="PF10101">
    <property type="entry name" value="DUF2339"/>
    <property type="match status" value="1"/>
</dbReference>
<feature type="transmembrane region" description="Helical" evidence="2">
    <location>
        <begin position="202"/>
        <end position="220"/>
    </location>
</feature>
<proteinExistence type="predicted"/>
<feature type="transmembrane region" description="Helical" evidence="2">
    <location>
        <begin position="570"/>
        <end position="591"/>
    </location>
</feature>
<feature type="transmembrane region" description="Helical" evidence="2">
    <location>
        <begin position="274"/>
        <end position="294"/>
    </location>
</feature>
<dbReference type="OrthoDB" id="1805246at2"/>
<feature type="transmembrane region" description="Helical" evidence="2">
    <location>
        <begin position="485"/>
        <end position="504"/>
    </location>
</feature>
<dbReference type="Proteomes" id="UP000019364">
    <property type="component" value="Unassembled WGS sequence"/>
</dbReference>
<dbReference type="PANTHER" id="PTHR38434:SF1">
    <property type="entry name" value="BLL2549 PROTEIN"/>
    <property type="match status" value="1"/>
</dbReference>
<feature type="transmembrane region" description="Helical" evidence="2">
    <location>
        <begin position="144"/>
        <end position="161"/>
    </location>
</feature>
<dbReference type="EMBL" id="BAVZ01000007">
    <property type="protein sequence ID" value="GAF08557.1"/>
    <property type="molecule type" value="Genomic_DNA"/>
</dbReference>
<feature type="transmembrane region" description="Helical" evidence="2">
    <location>
        <begin position="406"/>
        <end position="423"/>
    </location>
</feature>
<name>W7YJA3_9BACL</name>
<feature type="transmembrane region" description="Helical" evidence="2">
    <location>
        <begin position="227"/>
        <end position="243"/>
    </location>
</feature>
<sequence length="613" mass="69224">MNLEQRVQWLEHKMRIMEQEILQLRSRTDRSVPPVAGGPQQHPSTGVQQQQHSNMHSPPPPEAMNGPTLHPRQQAPLHGPQLPPSHRHGNALPRPPYVPPQPKKPTDWEHLIARVWLPRIFIVVLLLGVLWGFIAAVSEGYLTKPVRCILGLLAAGVMYWLGEKQIRSKREALGQVLLGGSIAVSMLSFFSAHYLYELIPSWLAFVLYILSIALGVFTAIRHRSQTLTIIMMLAGYLVPFLVHSTSPNAWVFVGYEVIFSVAMMIISIRYSYRVAYFVAFGVLHLPLLIGYLSGNFDDSRYVFILAVFLLHAAQLAMSLFRPYRHLLDEKILLGVGFALTLFWNAGLYGNHDTFLNPLMLIGWALIYSLVTVWRWMTTKDSELYLVISTFSWFLWIIDVFDFTYVPVSIILLATLAIALGFYVKSQVQQIISTVIYVIGFVYTLSLGITDIFSANTISWLVLLLSLASLSVYIRSNSEEVWKTKLSDGIMWLDSLLFIIFITQITNVLTDELSYDMQHLILSAIWALYSISMIIIGIVIQKSIVRLAGILFLLFTLLKVIFFDLPGVSIGVRAILFIGLGMIGIAISRLMYRRKSDSSSDPAHIEPETKSDSL</sequence>
<keyword evidence="2" id="KW-1133">Transmembrane helix</keyword>
<dbReference type="RefSeq" id="WP_036649078.1">
    <property type="nucleotide sequence ID" value="NZ_BAVZ01000007.1"/>
</dbReference>
<protein>
    <recommendedName>
        <fullName evidence="5">DUF2339 domain-containing protein</fullName>
    </recommendedName>
</protein>
<evidence type="ECO:0000313" key="3">
    <source>
        <dbReference type="EMBL" id="GAF08557.1"/>
    </source>
</evidence>
<dbReference type="AlphaFoldDB" id="W7YJA3"/>
<gene>
    <name evidence="3" type="ORF">JCM16418_2640</name>
</gene>
<accession>W7YJA3</accession>
<feature type="transmembrane region" description="Helical" evidence="2">
    <location>
        <begin position="249"/>
        <end position="267"/>
    </location>
</feature>
<keyword evidence="2" id="KW-0472">Membrane</keyword>
<feature type="region of interest" description="Disordered" evidence="1">
    <location>
        <begin position="28"/>
        <end position="100"/>
    </location>
</feature>
<feature type="transmembrane region" description="Helical" evidence="2">
    <location>
        <begin position="331"/>
        <end position="348"/>
    </location>
</feature>
<feature type="transmembrane region" description="Helical" evidence="2">
    <location>
        <begin position="516"/>
        <end position="539"/>
    </location>
</feature>
<feature type="transmembrane region" description="Helical" evidence="2">
    <location>
        <begin position="120"/>
        <end position="138"/>
    </location>
</feature>
<dbReference type="PANTHER" id="PTHR38434">
    <property type="entry name" value="BLL2549 PROTEIN"/>
    <property type="match status" value="1"/>
</dbReference>
<feature type="transmembrane region" description="Helical" evidence="2">
    <location>
        <begin position="383"/>
        <end position="400"/>
    </location>
</feature>